<gene>
    <name evidence="3" type="ORF">H8693_06320</name>
</gene>
<feature type="domain" description="VanZ-like" evidence="2">
    <location>
        <begin position="53"/>
        <end position="186"/>
    </location>
</feature>
<evidence type="ECO:0000256" key="1">
    <source>
        <dbReference type="SAM" id="Phobius"/>
    </source>
</evidence>
<keyword evidence="1" id="KW-0812">Transmembrane</keyword>
<evidence type="ECO:0000313" key="3">
    <source>
        <dbReference type="EMBL" id="MBC8538545.1"/>
    </source>
</evidence>
<feature type="transmembrane region" description="Helical" evidence="1">
    <location>
        <begin position="112"/>
        <end position="136"/>
    </location>
</feature>
<dbReference type="InterPro" id="IPR053150">
    <property type="entry name" value="Teicoplanin_resist-assoc"/>
</dbReference>
<dbReference type="Pfam" id="PF04892">
    <property type="entry name" value="VanZ"/>
    <property type="match status" value="1"/>
</dbReference>
<keyword evidence="1" id="KW-0472">Membrane</keyword>
<name>A0A926DK24_9FIRM</name>
<dbReference type="PANTHER" id="PTHR36834">
    <property type="entry name" value="MEMBRANE PROTEIN-RELATED"/>
    <property type="match status" value="1"/>
</dbReference>
<comment type="caution">
    <text evidence="3">The sequence shown here is derived from an EMBL/GenBank/DDBJ whole genome shotgun (WGS) entry which is preliminary data.</text>
</comment>
<dbReference type="AlphaFoldDB" id="A0A926DK24"/>
<keyword evidence="1" id="KW-1133">Transmembrane helix</keyword>
<accession>A0A926DK24</accession>
<feature type="transmembrane region" description="Helical" evidence="1">
    <location>
        <begin position="46"/>
        <end position="65"/>
    </location>
</feature>
<feature type="transmembrane region" description="Helical" evidence="1">
    <location>
        <begin position="173"/>
        <end position="192"/>
    </location>
</feature>
<organism evidence="3 4">
    <name type="scientific">Guopingia tenuis</name>
    <dbReference type="NCBI Taxonomy" id="2763656"/>
    <lineage>
        <taxon>Bacteria</taxon>
        <taxon>Bacillati</taxon>
        <taxon>Bacillota</taxon>
        <taxon>Clostridia</taxon>
        <taxon>Christensenellales</taxon>
        <taxon>Christensenellaceae</taxon>
        <taxon>Guopingia</taxon>
    </lineage>
</organism>
<keyword evidence="4" id="KW-1185">Reference proteome</keyword>
<proteinExistence type="predicted"/>
<dbReference type="InterPro" id="IPR006976">
    <property type="entry name" value="VanZ-like"/>
</dbReference>
<reference evidence="3" key="1">
    <citation type="submission" date="2020-08" db="EMBL/GenBank/DDBJ databases">
        <title>Genome public.</title>
        <authorList>
            <person name="Liu C."/>
            <person name="Sun Q."/>
        </authorList>
    </citation>
    <scope>NUCLEOTIDE SEQUENCE</scope>
    <source>
        <strain evidence="3">NSJ-63</strain>
    </source>
</reference>
<feature type="transmembrane region" description="Helical" evidence="1">
    <location>
        <begin position="143"/>
        <end position="161"/>
    </location>
</feature>
<protein>
    <submittedName>
        <fullName evidence="3">VanZ family protein</fullName>
    </submittedName>
</protein>
<dbReference type="PANTHER" id="PTHR36834:SF1">
    <property type="entry name" value="INTEGRAL MEMBRANE PROTEIN"/>
    <property type="match status" value="1"/>
</dbReference>
<dbReference type="RefSeq" id="WP_249280289.1">
    <property type="nucleotide sequence ID" value="NZ_JACRSS010000002.1"/>
</dbReference>
<dbReference type="Proteomes" id="UP000617951">
    <property type="component" value="Unassembled WGS sequence"/>
</dbReference>
<feature type="transmembrane region" description="Helical" evidence="1">
    <location>
        <begin position="12"/>
        <end position="34"/>
    </location>
</feature>
<dbReference type="EMBL" id="JACRSS010000002">
    <property type="protein sequence ID" value="MBC8538545.1"/>
    <property type="molecule type" value="Genomic_DNA"/>
</dbReference>
<evidence type="ECO:0000259" key="2">
    <source>
        <dbReference type="Pfam" id="PF04892"/>
    </source>
</evidence>
<sequence length="211" mass="23589">MKMVLGTLWSYILQALPYIIVFFPLYIAARAVWLKVCRRRVRFRREIGLSALCLYTIFVLTVTVLPEVSMQRGLNLYYPGGSFGAHNATSWNLVPGNFLNYVGNSLQYYGGAALYVSLLGNVCLFVPLGLLAVLCYGGAWWKYLAAGAAFSICIEMFQLLLPRATDIDDVLCNTAGMLLGYLLGRLCLRLSGRKKLPHKSRRSRKTAKGFI</sequence>
<evidence type="ECO:0000313" key="4">
    <source>
        <dbReference type="Proteomes" id="UP000617951"/>
    </source>
</evidence>